<accession>A0ABT3G4Q0</accession>
<feature type="chain" id="PRO_5045799712" evidence="2">
    <location>
        <begin position="19"/>
        <end position="167"/>
    </location>
</feature>
<sequence length="167" mass="18524">MKKLLSLALALACGVLHAADPAPKSPTDELLELMDYENSSVETAMSTFDGFIDQMKANGVPAAAIGDIRKEARKMYVRIFSSPDVRKKFVELYDKHFTADEIVELTEFYRTPLGKKTLAAMPSIMTDAMKVAMPAVEKEMPAFQQKVGEIVEKHQAPAEEEPEAEDE</sequence>
<name>A0ABT3G4Q0_9BACT</name>
<feature type="compositionally biased region" description="Acidic residues" evidence="1">
    <location>
        <begin position="158"/>
        <end position="167"/>
    </location>
</feature>
<feature type="region of interest" description="Disordered" evidence="1">
    <location>
        <begin position="146"/>
        <end position="167"/>
    </location>
</feature>
<comment type="caution">
    <text evidence="4">The sequence shown here is derived from an EMBL/GenBank/DDBJ whole genome shotgun (WGS) entry which is preliminary data.</text>
</comment>
<evidence type="ECO:0000256" key="2">
    <source>
        <dbReference type="SAM" id="SignalP"/>
    </source>
</evidence>
<keyword evidence="2" id="KW-0732">Signal</keyword>
<dbReference type="Proteomes" id="UP001165653">
    <property type="component" value="Unassembled WGS sequence"/>
</dbReference>
<dbReference type="InterPro" id="IPR018637">
    <property type="entry name" value="DUF2059"/>
</dbReference>
<feature type="signal peptide" evidence="2">
    <location>
        <begin position="1"/>
        <end position="18"/>
    </location>
</feature>
<dbReference type="Pfam" id="PF09832">
    <property type="entry name" value="DUF2059"/>
    <property type="match status" value="1"/>
</dbReference>
<organism evidence="4 5">
    <name type="scientific">Luteolibacter rhizosphaerae</name>
    <dbReference type="NCBI Taxonomy" id="2989719"/>
    <lineage>
        <taxon>Bacteria</taxon>
        <taxon>Pseudomonadati</taxon>
        <taxon>Verrucomicrobiota</taxon>
        <taxon>Verrucomicrobiia</taxon>
        <taxon>Verrucomicrobiales</taxon>
        <taxon>Verrucomicrobiaceae</taxon>
        <taxon>Luteolibacter</taxon>
    </lineage>
</organism>
<evidence type="ECO:0000256" key="1">
    <source>
        <dbReference type="SAM" id="MobiDB-lite"/>
    </source>
</evidence>
<reference evidence="4" key="1">
    <citation type="submission" date="2022-10" db="EMBL/GenBank/DDBJ databases">
        <title>Luteolibacter sp. GHJ8, whole genome shotgun sequencing project.</title>
        <authorList>
            <person name="Zhao G."/>
            <person name="Shen L."/>
        </authorList>
    </citation>
    <scope>NUCLEOTIDE SEQUENCE</scope>
    <source>
        <strain evidence="4">GHJ8</strain>
    </source>
</reference>
<proteinExistence type="predicted"/>
<gene>
    <name evidence="4" type="ORF">OJ996_14725</name>
</gene>
<feature type="domain" description="DUF2059" evidence="3">
    <location>
        <begin position="85"/>
        <end position="137"/>
    </location>
</feature>
<dbReference type="EMBL" id="JAPDDR010000007">
    <property type="protein sequence ID" value="MCW1914839.1"/>
    <property type="molecule type" value="Genomic_DNA"/>
</dbReference>
<keyword evidence="5" id="KW-1185">Reference proteome</keyword>
<evidence type="ECO:0000259" key="3">
    <source>
        <dbReference type="Pfam" id="PF09832"/>
    </source>
</evidence>
<evidence type="ECO:0000313" key="5">
    <source>
        <dbReference type="Proteomes" id="UP001165653"/>
    </source>
</evidence>
<protein>
    <submittedName>
        <fullName evidence="4">DUF2059 domain-containing protein</fullName>
    </submittedName>
</protein>
<dbReference type="RefSeq" id="WP_264514373.1">
    <property type="nucleotide sequence ID" value="NZ_JAPDDR010000007.1"/>
</dbReference>
<evidence type="ECO:0000313" key="4">
    <source>
        <dbReference type="EMBL" id="MCW1914839.1"/>
    </source>
</evidence>